<feature type="domain" description="FAD/NAD(P)-binding" evidence="4">
    <location>
        <begin position="7"/>
        <end position="153"/>
    </location>
</feature>
<dbReference type="AlphaFoldDB" id="A0A7R9Y1S2"/>
<dbReference type="GO" id="GO:0005737">
    <property type="term" value="C:cytoplasm"/>
    <property type="evidence" value="ECO:0007669"/>
    <property type="project" value="TreeGrafter"/>
</dbReference>
<proteinExistence type="predicted"/>
<dbReference type="Gene3D" id="3.50.50.60">
    <property type="entry name" value="FAD/NAD(P)-binding domain"/>
    <property type="match status" value="1"/>
</dbReference>
<dbReference type="PANTHER" id="PTHR43557">
    <property type="entry name" value="APOPTOSIS-INDUCING FACTOR 1"/>
    <property type="match status" value="1"/>
</dbReference>
<evidence type="ECO:0000256" key="3">
    <source>
        <dbReference type="ARBA" id="ARBA00023002"/>
    </source>
</evidence>
<sequence>MSAIAKKIVLVGGGNAAGYFARAVVAAGRGAELTMIAAENVLPYERPALTKAFLHAESPARLPGFHTSVGGGGERQTAEWYATHGVEVILGTRVVDANLEEKTVVTDAGKSYSYDKLVVAIGCTALKLPSAIGGDLPGVHRVRDVADAVHAREVAADRARELQRGAADRDDELIVRVRLPRVGDDGLFFEVRVHDARP</sequence>
<dbReference type="Pfam" id="PF07992">
    <property type="entry name" value="Pyr_redox_2"/>
    <property type="match status" value="1"/>
</dbReference>
<protein>
    <recommendedName>
        <fullName evidence="4">FAD/NAD(P)-binding domain-containing protein</fullName>
    </recommendedName>
</protein>
<keyword evidence="3" id="KW-0560">Oxidoreductase</keyword>
<dbReference type="EMBL" id="HBDY01010196">
    <property type="protein sequence ID" value="CAD8241232.1"/>
    <property type="molecule type" value="Transcribed_RNA"/>
</dbReference>
<keyword evidence="1" id="KW-0285">Flavoprotein</keyword>
<evidence type="ECO:0000259" key="4">
    <source>
        <dbReference type="Pfam" id="PF07992"/>
    </source>
</evidence>
<accession>A0A7R9Y1S2</accession>
<organism evidence="5">
    <name type="scientific">Micromonas pusilla</name>
    <name type="common">Picoplanktonic green alga</name>
    <name type="synonym">Chromulina pusilla</name>
    <dbReference type="NCBI Taxonomy" id="38833"/>
    <lineage>
        <taxon>Eukaryota</taxon>
        <taxon>Viridiplantae</taxon>
        <taxon>Chlorophyta</taxon>
        <taxon>Mamiellophyceae</taxon>
        <taxon>Mamiellales</taxon>
        <taxon>Mamiellaceae</taxon>
        <taxon>Micromonas</taxon>
    </lineage>
</organism>
<keyword evidence="2" id="KW-0274">FAD</keyword>
<dbReference type="PANTHER" id="PTHR43557:SF6">
    <property type="entry name" value="MONODEHYDROASCORBATE REDUCTASE, CHLOROPLASTIC_MITOCHONDRIAL"/>
    <property type="match status" value="1"/>
</dbReference>
<dbReference type="InterPro" id="IPR023753">
    <property type="entry name" value="FAD/NAD-binding_dom"/>
</dbReference>
<evidence type="ECO:0000256" key="2">
    <source>
        <dbReference type="ARBA" id="ARBA00022827"/>
    </source>
</evidence>
<dbReference type="SUPFAM" id="SSF51905">
    <property type="entry name" value="FAD/NAD(P)-binding domain"/>
    <property type="match status" value="1"/>
</dbReference>
<name>A0A7R9Y1S2_MICPS</name>
<dbReference type="GO" id="GO:0016651">
    <property type="term" value="F:oxidoreductase activity, acting on NAD(P)H"/>
    <property type="evidence" value="ECO:0007669"/>
    <property type="project" value="TreeGrafter"/>
</dbReference>
<reference evidence="5" key="1">
    <citation type="submission" date="2021-01" db="EMBL/GenBank/DDBJ databases">
        <authorList>
            <person name="Corre E."/>
            <person name="Pelletier E."/>
            <person name="Niang G."/>
            <person name="Scheremetjew M."/>
            <person name="Finn R."/>
            <person name="Kale V."/>
            <person name="Holt S."/>
            <person name="Cochrane G."/>
            <person name="Meng A."/>
            <person name="Brown T."/>
            <person name="Cohen L."/>
        </authorList>
    </citation>
    <scope>NUCLEOTIDE SEQUENCE</scope>
    <source>
        <strain evidence="5">RCC1614</strain>
    </source>
</reference>
<evidence type="ECO:0000313" key="5">
    <source>
        <dbReference type="EMBL" id="CAD8241232.1"/>
    </source>
</evidence>
<dbReference type="InterPro" id="IPR050446">
    <property type="entry name" value="FAD-oxidoreductase/Apoptosis"/>
</dbReference>
<gene>
    <name evidence="5" type="ORF">MPUS1402_LOCUS7648</name>
</gene>
<dbReference type="InterPro" id="IPR036188">
    <property type="entry name" value="FAD/NAD-bd_sf"/>
</dbReference>
<evidence type="ECO:0000256" key="1">
    <source>
        <dbReference type="ARBA" id="ARBA00022630"/>
    </source>
</evidence>